<dbReference type="GO" id="GO:0008234">
    <property type="term" value="F:cysteine-type peptidase activity"/>
    <property type="evidence" value="ECO:0007669"/>
    <property type="project" value="InterPro"/>
</dbReference>
<proteinExistence type="predicted"/>
<gene>
    <name evidence="5" type="ORF">KDA27_25455</name>
</gene>
<feature type="region of interest" description="Disordered" evidence="2">
    <location>
        <begin position="1167"/>
        <end position="1189"/>
    </location>
</feature>
<dbReference type="InterPro" id="IPR028994">
    <property type="entry name" value="Integrin_alpha_N"/>
</dbReference>
<organism evidence="5 6">
    <name type="scientific">Eiseniibacteriota bacterium</name>
    <dbReference type="NCBI Taxonomy" id="2212470"/>
    <lineage>
        <taxon>Bacteria</taxon>
        <taxon>Candidatus Eiseniibacteriota</taxon>
    </lineage>
</organism>
<evidence type="ECO:0000256" key="3">
    <source>
        <dbReference type="SAM" id="SignalP"/>
    </source>
</evidence>
<dbReference type="SUPFAM" id="SSF69318">
    <property type="entry name" value="Integrin alpha N-terminal domain"/>
    <property type="match status" value="1"/>
</dbReference>
<dbReference type="InterPro" id="IPR029031">
    <property type="entry name" value="Gingipain_N_sf"/>
</dbReference>
<comment type="caution">
    <text evidence="5">The sequence shown here is derived from an EMBL/GenBank/DDBJ whole genome shotgun (WGS) entry which is preliminary data.</text>
</comment>
<feature type="chain" id="PRO_5037625244" description="Gingipain domain-containing protein" evidence="3">
    <location>
        <begin position="21"/>
        <end position="1361"/>
    </location>
</feature>
<dbReference type="Gene3D" id="2.60.40.10">
    <property type="entry name" value="Immunoglobulins"/>
    <property type="match status" value="1"/>
</dbReference>
<keyword evidence="1 3" id="KW-0732">Signal</keyword>
<dbReference type="Gene3D" id="3.40.50.10390">
    <property type="entry name" value="Gingipain r, domain 1"/>
    <property type="match status" value="1"/>
</dbReference>
<accession>A0A956NIE5</accession>
<feature type="signal peptide" evidence="3">
    <location>
        <begin position="1"/>
        <end position="20"/>
    </location>
</feature>
<dbReference type="InterPro" id="IPR013783">
    <property type="entry name" value="Ig-like_fold"/>
</dbReference>
<dbReference type="SUPFAM" id="SSF52129">
    <property type="entry name" value="Caspase-like"/>
    <property type="match status" value="1"/>
</dbReference>
<name>A0A956NIE5_UNCEI</name>
<feature type="non-terminal residue" evidence="5">
    <location>
        <position position="1361"/>
    </location>
</feature>
<feature type="domain" description="Gingipain" evidence="4">
    <location>
        <begin position="104"/>
        <end position="502"/>
    </location>
</feature>
<protein>
    <recommendedName>
        <fullName evidence="4">Gingipain domain-containing protein</fullName>
    </recommendedName>
</protein>
<dbReference type="Pfam" id="PF01364">
    <property type="entry name" value="Peptidase_C25"/>
    <property type="match status" value="1"/>
</dbReference>
<evidence type="ECO:0000256" key="2">
    <source>
        <dbReference type="SAM" id="MobiDB-lite"/>
    </source>
</evidence>
<dbReference type="InterPro" id="IPR029030">
    <property type="entry name" value="Caspase-like_dom_sf"/>
</dbReference>
<evidence type="ECO:0000259" key="4">
    <source>
        <dbReference type="Pfam" id="PF01364"/>
    </source>
</evidence>
<evidence type="ECO:0000313" key="6">
    <source>
        <dbReference type="Proteomes" id="UP000739538"/>
    </source>
</evidence>
<evidence type="ECO:0000256" key="1">
    <source>
        <dbReference type="ARBA" id="ARBA00022729"/>
    </source>
</evidence>
<feature type="compositionally biased region" description="Polar residues" evidence="2">
    <location>
        <begin position="1178"/>
        <end position="1188"/>
    </location>
</feature>
<sequence>MSRSMASAFVGLFLASGMLAVGTSDAPARSAADVLDAAADRPETVVDGELVPLRGASSVQLLRDRLLAPLAVTAPSAPSVLYSAGPGMNVSERPALEGIAVETVIVTSDALAPSFQRLVDWKNRSGTLTTLRTVEWIRDEYPGEVDTQASVRAFLQDAYHYWGIRSVILGGGDEHVPIRQARDYSWNGLAGGTEIATDYYYACLDGTWNANGNDRYGEPPIPSYDIPTDLADVVPELEVGRIPCADIAEAEQYLDDYFRYLFDPAPGYLDRMMAFGEVLFERDWQIGDCDDCSDCPGFGPCASDDGAEHCIEVIEALQGSAIGSRINATELYERDYWWIPRGRPNAEPLGYARWVSEFARGVNVVYGAGHGDIGQWDLGPDQAFASELRVPAGSDLRRASPGLCYVAQSAFTSDIERNSMSEALMFGRRVGALNVISSSNLDFPSSVRRMTREFFSAWPGDGTFDPGDAFFRAQTLSGERVTEIRSPDRFVLFGLAYHGDPDFRPWMGDPGVLAVTAPSEIPLGATQVPVHVESDEGPVAGARVALYKEGDAVAVGLTGENGDVVLPFQTGTLGTYFVTVVHLDALPFRGVGNVVSAGTAFLDLDDVSIDDTADPDAGIVGNGNGQIEVGETVGIDLTLTNTGVVASEAGEAHLSIDDISDDLQLELVSGASALGPVAPGETIRLPRAFLVRFEDNSPDGGTSLPDRGHAELGIGLTFGAETASYSRSVFAHRPTLILYATHLTEVYGNGNDLPEAGEVFDIVFEFLDDGPGGADGLVAELVALDPNSLEVSDSPGLLESITPGDHGQTTAFRLSFRLVHGHEMTLTLRDPRTGAVRFERTFGLDRPAAPEFLAVEPASHDISFLWSRSDASIAGFRLLRASTSGRDDGPFVPLGTGWIPAASDDAEEGHYVDVSLPENSDFLYQLVAVGGNGLESPGSAVEHVSTPPSELAGWPVLVASNHSSFGPPLLADLDSDGRLEAVVGGDVLHAFRADGTGYAEPNGDGRLPDLGLGEYLKKPAAADLIPSGDGRLEIAAVTEYRRLLVANDRGELLWEHPLNYSGGPPAIGNIDSDPGLEVVALAGGSLFAFHGDGTTVGDAPALTSFPAVYPWSGICLANVDDDLELEMLFTTNSSEPNDATFQAINGDGTSVEGFPFRYADYAAGDHRSGATPAATDVSPRSPNGSSSEPLPELFMTTADHIWMIDPDAPGGFGWSRAIDPMSYDRVTSPALGDVDRDGRIEVVVGGASGHLYVLDAETGEPHPMFHTEPYDYLQLDSAAALDSPVLADLDGDSRPEILVADRDGWGFVVPGDGSTPRRWLWDPLALSFAASDLDANGSQNLVVLSLGRKQLSTYDLGPGTS</sequence>
<reference evidence="5" key="1">
    <citation type="submission" date="2020-04" db="EMBL/GenBank/DDBJ databases">
        <authorList>
            <person name="Zhang T."/>
        </authorList>
    </citation>
    <scope>NUCLEOTIDE SEQUENCE</scope>
    <source>
        <strain evidence="5">HKST-UBA02</strain>
    </source>
</reference>
<dbReference type="GO" id="GO:0006508">
    <property type="term" value="P:proteolysis"/>
    <property type="evidence" value="ECO:0007669"/>
    <property type="project" value="InterPro"/>
</dbReference>
<dbReference type="Gene3D" id="3.40.50.1460">
    <property type="match status" value="1"/>
</dbReference>
<dbReference type="EMBL" id="JAGQHS010000276">
    <property type="protein sequence ID" value="MCA9759166.1"/>
    <property type="molecule type" value="Genomic_DNA"/>
</dbReference>
<dbReference type="Proteomes" id="UP000739538">
    <property type="component" value="Unassembled WGS sequence"/>
</dbReference>
<reference evidence="5" key="2">
    <citation type="journal article" date="2021" name="Microbiome">
        <title>Successional dynamics and alternative stable states in a saline activated sludge microbial community over 9 years.</title>
        <authorList>
            <person name="Wang Y."/>
            <person name="Ye J."/>
            <person name="Ju F."/>
            <person name="Liu L."/>
            <person name="Boyd J.A."/>
            <person name="Deng Y."/>
            <person name="Parks D.H."/>
            <person name="Jiang X."/>
            <person name="Yin X."/>
            <person name="Woodcroft B.J."/>
            <person name="Tyson G.W."/>
            <person name="Hugenholtz P."/>
            <person name="Polz M.F."/>
            <person name="Zhang T."/>
        </authorList>
    </citation>
    <scope>NUCLEOTIDE SEQUENCE</scope>
    <source>
        <strain evidence="5">HKST-UBA02</strain>
    </source>
</reference>
<evidence type="ECO:0000313" key="5">
    <source>
        <dbReference type="EMBL" id="MCA9759166.1"/>
    </source>
</evidence>
<dbReference type="InterPro" id="IPR001769">
    <property type="entry name" value="Gingipain"/>
</dbReference>